<feature type="domain" description="Putative Se/S carrier protein-like" evidence="1">
    <location>
        <begin position="4"/>
        <end position="71"/>
    </location>
</feature>
<gene>
    <name evidence="2" type="ORF">SAMN02745176_01452</name>
</gene>
<organism evidence="2 3">
    <name type="scientific">Lutispora thermophila DSM 19022</name>
    <dbReference type="NCBI Taxonomy" id="1122184"/>
    <lineage>
        <taxon>Bacteria</taxon>
        <taxon>Bacillati</taxon>
        <taxon>Bacillota</taxon>
        <taxon>Clostridia</taxon>
        <taxon>Lutisporales</taxon>
        <taxon>Lutisporaceae</taxon>
        <taxon>Lutispora</taxon>
    </lineage>
</organism>
<keyword evidence="3" id="KW-1185">Reference proteome</keyword>
<dbReference type="RefSeq" id="WP_242944180.1">
    <property type="nucleotide sequence ID" value="NZ_FQZS01000008.1"/>
</dbReference>
<evidence type="ECO:0000313" key="3">
    <source>
        <dbReference type="Proteomes" id="UP000184442"/>
    </source>
</evidence>
<dbReference type="STRING" id="1122184.SAMN02745176_01452"/>
<dbReference type="Proteomes" id="UP000184442">
    <property type="component" value="Unassembled WGS sequence"/>
</dbReference>
<reference evidence="2 3" key="1">
    <citation type="submission" date="2016-11" db="EMBL/GenBank/DDBJ databases">
        <authorList>
            <person name="Jaros S."/>
            <person name="Januszkiewicz K."/>
            <person name="Wedrychowicz H."/>
        </authorList>
    </citation>
    <scope>NUCLEOTIDE SEQUENCE [LARGE SCALE GENOMIC DNA]</scope>
    <source>
        <strain evidence="2 3">DSM 19022</strain>
    </source>
</reference>
<dbReference type="EMBL" id="FQZS01000008">
    <property type="protein sequence ID" value="SHI81098.1"/>
    <property type="molecule type" value="Genomic_DNA"/>
</dbReference>
<protein>
    <recommendedName>
        <fullName evidence="1">Putative Se/S carrier protein-like domain-containing protein</fullName>
    </recommendedName>
</protein>
<accession>A0A1M6E738</accession>
<dbReference type="Pfam" id="PF11823">
    <property type="entry name" value="Se_S_carrier"/>
    <property type="match status" value="1"/>
</dbReference>
<name>A0A1M6E738_9FIRM</name>
<dbReference type="AlphaFoldDB" id="A0A1M6E738"/>
<dbReference type="InterPro" id="IPR021778">
    <property type="entry name" value="Se/S_carrier-like"/>
</dbReference>
<evidence type="ECO:0000313" key="2">
    <source>
        <dbReference type="EMBL" id="SHI81098.1"/>
    </source>
</evidence>
<sequence length="83" mass="9780">MEYDYYILFNTHTDGLNMAKRLKESNIKYTITPTPRQLSKCCGIAIKYEHEDEKAILDIIDKYDIKVLGLHSLERKNVDIKFI</sequence>
<evidence type="ECO:0000259" key="1">
    <source>
        <dbReference type="Pfam" id="PF11823"/>
    </source>
</evidence>
<proteinExistence type="predicted"/>